<evidence type="ECO:0000256" key="6">
    <source>
        <dbReference type="ARBA" id="ARBA00023242"/>
    </source>
</evidence>
<keyword evidence="1" id="KW-0479">Metal-binding</keyword>
<dbReference type="AlphaFoldDB" id="A0A1Q5UGP1"/>
<dbReference type="Proteomes" id="UP000186955">
    <property type="component" value="Unassembled WGS sequence"/>
</dbReference>
<dbReference type="OrthoDB" id="4216928at2759"/>
<keyword evidence="3" id="KW-0805">Transcription regulation</keyword>
<dbReference type="PROSITE" id="PS50048">
    <property type="entry name" value="ZN2_CY6_FUNGAL_2"/>
    <property type="match status" value="1"/>
</dbReference>
<dbReference type="CDD" id="cd00067">
    <property type="entry name" value="GAL4"/>
    <property type="match status" value="1"/>
</dbReference>
<proteinExistence type="predicted"/>
<dbReference type="InterPro" id="IPR001138">
    <property type="entry name" value="Zn2Cys6_DnaBD"/>
</dbReference>
<dbReference type="Gene3D" id="4.10.240.10">
    <property type="entry name" value="Zn(2)-C6 fungal-type DNA-binding domain"/>
    <property type="match status" value="1"/>
</dbReference>
<sequence>MPSRSSESRSRQKSCVACAEGKRRCNRQTPQCSRCLGRGLKCTYINGSSAKKRHKSLVVADLQPIESEFYDNLDDILSLWSPNSDSLIDSSSATASWHTGSPSLLDTPLLFPAIFFPETAAPDKWSITQSLRCVKSFPQMFARSRRTPFIHQRLYDTYLPNAIQDAFTVSAAYCTRAPGTEDMSLRVLEAKTASLLQQVNQTTSVEELLASVQALMLFHIIQLFDGDIRQRSLAERNMDTLRTWTTRLQVQAEDLGHATSWQEWILAESIRRTVIFSALIDSLYSSLKHGYCKNVKALSMLPFTSRPELWDLTTSAAWLTESSQSGSEVVLYGDFSMAWENGRVLGELDYFQKLLLIPCVGERYKDVLELENVS</sequence>
<keyword evidence="9" id="KW-1185">Reference proteome</keyword>
<keyword evidence="4" id="KW-0238">DNA-binding</keyword>
<keyword evidence="6" id="KW-0539">Nucleus</keyword>
<dbReference type="InterPro" id="IPR036864">
    <property type="entry name" value="Zn2-C6_fun-type_DNA-bd_sf"/>
</dbReference>
<keyword evidence="2" id="KW-0862">Zinc</keyword>
<comment type="caution">
    <text evidence="8">The sequence shown here is derived from an EMBL/GenBank/DDBJ whole genome shotgun (WGS) entry which is preliminary data.</text>
</comment>
<evidence type="ECO:0000256" key="1">
    <source>
        <dbReference type="ARBA" id="ARBA00022723"/>
    </source>
</evidence>
<dbReference type="SMART" id="SM00066">
    <property type="entry name" value="GAL4"/>
    <property type="match status" value="1"/>
</dbReference>
<dbReference type="EMBL" id="MNBE01000274">
    <property type="protein sequence ID" value="OKP11650.1"/>
    <property type="molecule type" value="Genomic_DNA"/>
</dbReference>
<dbReference type="GO" id="GO:0000981">
    <property type="term" value="F:DNA-binding transcription factor activity, RNA polymerase II-specific"/>
    <property type="evidence" value="ECO:0007669"/>
    <property type="project" value="InterPro"/>
</dbReference>
<gene>
    <name evidence="8" type="ORF">PENSUB_2722</name>
</gene>
<dbReference type="GO" id="GO:0003677">
    <property type="term" value="F:DNA binding"/>
    <property type="evidence" value="ECO:0007669"/>
    <property type="project" value="UniProtKB-KW"/>
</dbReference>
<keyword evidence="5" id="KW-0804">Transcription</keyword>
<evidence type="ECO:0000313" key="8">
    <source>
        <dbReference type="EMBL" id="OKP11650.1"/>
    </source>
</evidence>
<reference evidence="8 9" key="1">
    <citation type="submission" date="2016-10" db="EMBL/GenBank/DDBJ databases">
        <title>Genome sequence of the ascomycete fungus Penicillium subrubescens.</title>
        <authorList>
            <person name="De Vries R.P."/>
            <person name="Peng M."/>
            <person name="Dilokpimol A."/>
            <person name="Hilden K."/>
            <person name="Makela M.R."/>
            <person name="Grigoriev I."/>
            <person name="Riley R."/>
            <person name="Granchi Z."/>
        </authorList>
    </citation>
    <scope>NUCLEOTIDE SEQUENCE [LARGE SCALE GENOMIC DNA]</scope>
    <source>
        <strain evidence="8 9">CBS 132785</strain>
    </source>
</reference>
<organism evidence="8 9">
    <name type="scientific">Penicillium subrubescens</name>
    <dbReference type="NCBI Taxonomy" id="1316194"/>
    <lineage>
        <taxon>Eukaryota</taxon>
        <taxon>Fungi</taxon>
        <taxon>Dikarya</taxon>
        <taxon>Ascomycota</taxon>
        <taxon>Pezizomycotina</taxon>
        <taxon>Eurotiomycetes</taxon>
        <taxon>Eurotiomycetidae</taxon>
        <taxon>Eurotiales</taxon>
        <taxon>Aspergillaceae</taxon>
        <taxon>Penicillium</taxon>
    </lineage>
</organism>
<dbReference type="PANTHER" id="PTHR47660">
    <property type="entry name" value="TRANSCRIPTION FACTOR WITH C2H2 AND ZN(2)-CYS(6) DNA BINDING DOMAIN (EUROFUNG)-RELATED-RELATED"/>
    <property type="match status" value="1"/>
</dbReference>
<evidence type="ECO:0000259" key="7">
    <source>
        <dbReference type="PROSITE" id="PS50048"/>
    </source>
</evidence>
<dbReference type="PANTHER" id="PTHR47660:SF3">
    <property type="entry name" value="FINGER DOMAIN PROTEIN, PUTATIVE (AFU_ORTHOLOGUE AFUA_4G03310)-RELATED"/>
    <property type="match status" value="1"/>
</dbReference>
<evidence type="ECO:0000256" key="5">
    <source>
        <dbReference type="ARBA" id="ARBA00023163"/>
    </source>
</evidence>
<dbReference type="PROSITE" id="PS00463">
    <property type="entry name" value="ZN2_CY6_FUNGAL_1"/>
    <property type="match status" value="1"/>
</dbReference>
<name>A0A1Q5UGP1_9EURO</name>
<evidence type="ECO:0000256" key="2">
    <source>
        <dbReference type="ARBA" id="ARBA00022833"/>
    </source>
</evidence>
<accession>A0A1Q5UGP1</accession>
<dbReference type="STRING" id="1316194.A0A1Q5UGP1"/>
<feature type="domain" description="Zn(2)-C6 fungal-type" evidence="7">
    <location>
        <begin position="14"/>
        <end position="44"/>
    </location>
</feature>
<dbReference type="GO" id="GO:0008270">
    <property type="term" value="F:zinc ion binding"/>
    <property type="evidence" value="ECO:0007669"/>
    <property type="project" value="InterPro"/>
</dbReference>
<dbReference type="SUPFAM" id="SSF57701">
    <property type="entry name" value="Zn2/Cys6 DNA-binding domain"/>
    <property type="match status" value="1"/>
</dbReference>
<dbReference type="PRINTS" id="PR00755">
    <property type="entry name" value="AFLATOXINBRP"/>
</dbReference>
<evidence type="ECO:0000256" key="4">
    <source>
        <dbReference type="ARBA" id="ARBA00023125"/>
    </source>
</evidence>
<dbReference type="Pfam" id="PF00172">
    <property type="entry name" value="Zn_clus"/>
    <property type="match status" value="1"/>
</dbReference>
<evidence type="ECO:0000313" key="9">
    <source>
        <dbReference type="Proteomes" id="UP000186955"/>
    </source>
</evidence>
<protein>
    <recommendedName>
        <fullName evidence="7">Zn(2)-C6 fungal-type domain-containing protein</fullName>
    </recommendedName>
</protein>
<evidence type="ECO:0000256" key="3">
    <source>
        <dbReference type="ARBA" id="ARBA00023015"/>
    </source>
</evidence>